<evidence type="ECO:0000313" key="2">
    <source>
        <dbReference type="EMBL" id="OWF34522.1"/>
    </source>
</evidence>
<gene>
    <name evidence="2" type="ORF">KP79_PYT03376</name>
    <name evidence="3" type="ORF">KP79_PYT06857</name>
</gene>
<keyword evidence="1" id="KW-0812">Transmembrane</keyword>
<keyword evidence="4" id="KW-1185">Reference proteome</keyword>
<protein>
    <submittedName>
        <fullName evidence="3">Uncharacterized protein</fullName>
    </submittedName>
</protein>
<evidence type="ECO:0000256" key="1">
    <source>
        <dbReference type="SAM" id="Phobius"/>
    </source>
</evidence>
<keyword evidence="1" id="KW-1133">Transmembrane helix</keyword>
<sequence>MESSAARRFEKVEPKVGFELKTIVLTSACFIYAIVIFLTAACISKAVASTMSSASLTLKRYQFWSIDHQTTLDMKPTRARSTKHIYQG</sequence>
<dbReference type="EMBL" id="NEDP02001786">
    <property type="protein sequence ID" value="OWF52485.1"/>
    <property type="molecule type" value="Genomic_DNA"/>
</dbReference>
<name>A0A210QUT9_MIZYE</name>
<dbReference type="Proteomes" id="UP000242188">
    <property type="component" value="Unassembled WGS sequence"/>
</dbReference>
<comment type="caution">
    <text evidence="3">The sequence shown here is derived from an EMBL/GenBank/DDBJ whole genome shotgun (WGS) entry which is preliminary data.</text>
</comment>
<dbReference type="EMBL" id="NEDP02082523">
    <property type="protein sequence ID" value="OWF34522.1"/>
    <property type="molecule type" value="Genomic_DNA"/>
</dbReference>
<evidence type="ECO:0000313" key="4">
    <source>
        <dbReference type="Proteomes" id="UP000242188"/>
    </source>
</evidence>
<evidence type="ECO:0000313" key="3">
    <source>
        <dbReference type="EMBL" id="OWF52485.1"/>
    </source>
</evidence>
<proteinExistence type="predicted"/>
<organism evidence="3 4">
    <name type="scientific">Mizuhopecten yessoensis</name>
    <name type="common">Japanese scallop</name>
    <name type="synonym">Patinopecten yessoensis</name>
    <dbReference type="NCBI Taxonomy" id="6573"/>
    <lineage>
        <taxon>Eukaryota</taxon>
        <taxon>Metazoa</taxon>
        <taxon>Spiralia</taxon>
        <taxon>Lophotrochozoa</taxon>
        <taxon>Mollusca</taxon>
        <taxon>Bivalvia</taxon>
        <taxon>Autobranchia</taxon>
        <taxon>Pteriomorphia</taxon>
        <taxon>Pectinida</taxon>
        <taxon>Pectinoidea</taxon>
        <taxon>Pectinidae</taxon>
        <taxon>Mizuhopecten</taxon>
    </lineage>
</organism>
<dbReference type="AlphaFoldDB" id="A0A210QUT9"/>
<accession>A0A210QUT9</accession>
<feature type="transmembrane region" description="Helical" evidence="1">
    <location>
        <begin position="20"/>
        <end position="43"/>
    </location>
</feature>
<reference evidence="3 4" key="1">
    <citation type="journal article" date="2017" name="Nat. Ecol. Evol.">
        <title>Scallop genome provides insights into evolution of bilaterian karyotype and development.</title>
        <authorList>
            <person name="Wang S."/>
            <person name="Zhang J."/>
            <person name="Jiao W."/>
            <person name="Li J."/>
            <person name="Xun X."/>
            <person name="Sun Y."/>
            <person name="Guo X."/>
            <person name="Huan P."/>
            <person name="Dong B."/>
            <person name="Zhang L."/>
            <person name="Hu X."/>
            <person name="Sun X."/>
            <person name="Wang J."/>
            <person name="Zhao C."/>
            <person name="Wang Y."/>
            <person name="Wang D."/>
            <person name="Huang X."/>
            <person name="Wang R."/>
            <person name="Lv J."/>
            <person name="Li Y."/>
            <person name="Zhang Z."/>
            <person name="Liu B."/>
            <person name="Lu W."/>
            <person name="Hui Y."/>
            <person name="Liang J."/>
            <person name="Zhou Z."/>
            <person name="Hou R."/>
            <person name="Li X."/>
            <person name="Liu Y."/>
            <person name="Li H."/>
            <person name="Ning X."/>
            <person name="Lin Y."/>
            <person name="Zhao L."/>
            <person name="Xing Q."/>
            <person name="Dou J."/>
            <person name="Li Y."/>
            <person name="Mao J."/>
            <person name="Guo H."/>
            <person name="Dou H."/>
            <person name="Li T."/>
            <person name="Mu C."/>
            <person name="Jiang W."/>
            <person name="Fu Q."/>
            <person name="Fu X."/>
            <person name="Miao Y."/>
            <person name="Liu J."/>
            <person name="Yu Q."/>
            <person name="Li R."/>
            <person name="Liao H."/>
            <person name="Li X."/>
            <person name="Kong Y."/>
            <person name="Jiang Z."/>
            <person name="Chourrout D."/>
            <person name="Li R."/>
            <person name="Bao Z."/>
        </authorList>
    </citation>
    <scope>NUCLEOTIDE SEQUENCE [LARGE SCALE GENOMIC DNA]</scope>
    <source>
        <strain evidence="3 4">PY_sf001</strain>
    </source>
</reference>
<keyword evidence="1" id="KW-0472">Membrane</keyword>